<dbReference type="Pfam" id="PF01966">
    <property type="entry name" value="HD"/>
    <property type="match status" value="1"/>
</dbReference>
<protein>
    <submittedName>
        <fullName evidence="2">HAD family hydrolase</fullName>
    </submittedName>
</protein>
<dbReference type="InterPro" id="IPR006674">
    <property type="entry name" value="HD_domain"/>
</dbReference>
<reference evidence="2 3" key="1">
    <citation type="journal article" date="2020" name="Biotechnol. Biofuels">
        <title>New insights from the biogas microbiome by comprehensive genome-resolved metagenomics of nearly 1600 species originating from multiple anaerobic digesters.</title>
        <authorList>
            <person name="Campanaro S."/>
            <person name="Treu L."/>
            <person name="Rodriguez-R L.M."/>
            <person name="Kovalovszki A."/>
            <person name="Ziels R.M."/>
            <person name="Maus I."/>
            <person name="Zhu X."/>
            <person name="Kougias P.G."/>
            <person name="Basile A."/>
            <person name="Luo G."/>
            <person name="Schluter A."/>
            <person name="Konstantinidis K.T."/>
            <person name="Angelidaki I."/>
        </authorList>
    </citation>
    <scope>NUCLEOTIDE SEQUENCE [LARGE SCALE GENOMIC DNA]</scope>
    <source>
        <strain evidence="2">AS27yjCOA_65</strain>
    </source>
</reference>
<organism evidence="2 3">
    <name type="scientific">SAR324 cluster bacterium</name>
    <dbReference type="NCBI Taxonomy" id="2024889"/>
    <lineage>
        <taxon>Bacteria</taxon>
        <taxon>Deltaproteobacteria</taxon>
        <taxon>SAR324 cluster</taxon>
    </lineage>
</organism>
<dbReference type="AlphaFoldDB" id="A0A7X9IL15"/>
<accession>A0A7X9IL15</accession>
<gene>
    <name evidence="2" type="ORF">GYA55_05060</name>
</gene>
<dbReference type="EMBL" id="JAAZON010000212">
    <property type="protein sequence ID" value="NMC62520.1"/>
    <property type="molecule type" value="Genomic_DNA"/>
</dbReference>
<evidence type="ECO:0000313" key="3">
    <source>
        <dbReference type="Proteomes" id="UP000524246"/>
    </source>
</evidence>
<name>A0A7X9IL15_9DELT</name>
<evidence type="ECO:0000259" key="1">
    <source>
        <dbReference type="Pfam" id="PF01966"/>
    </source>
</evidence>
<dbReference type="Proteomes" id="UP000524246">
    <property type="component" value="Unassembled WGS sequence"/>
</dbReference>
<dbReference type="PANTHER" id="PTHR38659">
    <property type="entry name" value="METAL-DEPENDENT PHOSPHOHYDROLASE"/>
    <property type="match status" value="1"/>
</dbReference>
<proteinExistence type="predicted"/>
<keyword evidence="2" id="KW-0378">Hydrolase</keyword>
<dbReference type="GO" id="GO:0016787">
    <property type="term" value="F:hydrolase activity"/>
    <property type="evidence" value="ECO:0007669"/>
    <property type="project" value="UniProtKB-KW"/>
</dbReference>
<evidence type="ECO:0000313" key="2">
    <source>
        <dbReference type="EMBL" id="NMC62520.1"/>
    </source>
</evidence>
<comment type="caution">
    <text evidence="2">The sequence shown here is derived from an EMBL/GenBank/DDBJ whole genome shotgun (WGS) entry which is preliminary data.</text>
</comment>
<dbReference type="PANTHER" id="PTHR38659:SF1">
    <property type="entry name" value="METAL DEPENDENT PHOSPHOHYDROLASE"/>
    <property type="match status" value="1"/>
</dbReference>
<dbReference type="SUPFAM" id="SSF109604">
    <property type="entry name" value="HD-domain/PDEase-like"/>
    <property type="match status" value="1"/>
</dbReference>
<feature type="domain" description="HD" evidence="1">
    <location>
        <begin position="21"/>
        <end position="119"/>
    </location>
</feature>
<sequence length="193" mass="21742">MKNRNEALALLKEYTKSDSLIKHGLSVEAAMKWYAEKHFQLSKSEIEKWGIVGLLHDFDYEMYPDLTAADHHPVKGCQILRDLNYPDDLIEAIMGHADYTDVPRETPMAKTLYAVDELSGLVFASVLVRPDKSLYTIEASSVKKKMKDKAFARGCNRDEILRGAEELGVDFMEHIKNVIDAMRVIAPDLGLAG</sequence>
<dbReference type="Gene3D" id="1.10.3210.10">
    <property type="entry name" value="Hypothetical protein af1432"/>
    <property type="match status" value="1"/>
</dbReference>